<evidence type="ECO:0000313" key="1">
    <source>
        <dbReference type="EMBL" id="JAH13702.1"/>
    </source>
</evidence>
<reference evidence="1" key="2">
    <citation type="journal article" date="2015" name="Fish Shellfish Immunol.">
        <title>Early steps in the European eel (Anguilla anguilla)-Vibrio vulnificus interaction in the gills: Role of the RtxA13 toxin.</title>
        <authorList>
            <person name="Callol A."/>
            <person name="Pajuelo D."/>
            <person name="Ebbesson L."/>
            <person name="Teles M."/>
            <person name="MacKenzie S."/>
            <person name="Amaro C."/>
        </authorList>
    </citation>
    <scope>NUCLEOTIDE SEQUENCE</scope>
</reference>
<protein>
    <submittedName>
        <fullName evidence="1">Uncharacterized protein</fullName>
    </submittedName>
</protein>
<proteinExistence type="predicted"/>
<dbReference type="EMBL" id="GBXM01094875">
    <property type="protein sequence ID" value="JAH13702.1"/>
    <property type="molecule type" value="Transcribed_RNA"/>
</dbReference>
<name>A0A0E9QAY8_ANGAN</name>
<reference evidence="1" key="1">
    <citation type="submission" date="2014-11" db="EMBL/GenBank/DDBJ databases">
        <authorList>
            <person name="Amaro Gonzalez C."/>
        </authorList>
    </citation>
    <scope>NUCLEOTIDE SEQUENCE</scope>
</reference>
<sequence length="26" mass="3126">MASVSTGLFDHYNSWFINFKNLYNKQ</sequence>
<dbReference type="AlphaFoldDB" id="A0A0E9QAY8"/>
<accession>A0A0E9QAY8</accession>
<organism evidence="1">
    <name type="scientific">Anguilla anguilla</name>
    <name type="common">European freshwater eel</name>
    <name type="synonym">Muraena anguilla</name>
    <dbReference type="NCBI Taxonomy" id="7936"/>
    <lineage>
        <taxon>Eukaryota</taxon>
        <taxon>Metazoa</taxon>
        <taxon>Chordata</taxon>
        <taxon>Craniata</taxon>
        <taxon>Vertebrata</taxon>
        <taxon>Euteleostomi</taxon>
        <taxon>Actinopterygii</taxon>
        <taxon>Neopterygii</taxon>
        <taxon>Teleostei</taxon>
        <taxon>Anguilliformes</taxon>
        <taxon>Anguillidae</taxon>
        <taxon>Anguilla</taxon>
    </lineage>
</organism>